<evidence type="ECO:0000256" key="1">
    <source>
        <dbReference type="SAM" id="SignalP"/>
    </source>
</evidence>
<dbReference type="RefSeq" id="WP_341366065.1">
    <property type="nucleotide sequence ID" value="NZ_CP150951.2"/>
</dbReference>
<evidence type="ECO:0000259" key="2">
    <source>
        <dbReference type="Pfam" id="PF13884"/>
    </source>
</evidence>
<name>A0ABZ2V221_9RHOB</name>
<keyword evidence="1" id="KW-0732">Signal</keyword>
<dbReference type="InterPro" id="IPR030392">
    <property type="entry name" value="S74_ICA"/>
</dbReference>
<dbReference type="Pfam" id="PF13884">
    <property type="entry name" value="Peptidase_S74"/>
    <property type="match status" value="1"/>
</dbReference>
<dbReference type="Proteomes" id="UP001440612">
    <property type="component" value="Chromosome"/>
</dbReference>
<feature type="signal peptide" evidence="1">
    <location>
        <begin position="1"/>
        <end position="22"/>
    </location>
</feature>
<reference evidence="4" key="1">
    <citation type="submission" date="2024-04" db="EMBL/GenBank/DDBJ databases">
        <title>Phylogenomic analyses of a clade within the roseobacter group suggest taxonomic reassignments of species of the genera Aestuariivita, Citreicella, Loktanella, Nautella, Pelagibaca, Ruegeria, Thalassobius, Thiobacimonas and Tropicibacter, and the proposal o.</title>
        <authorList>
            <person name="Jeon C.O."/>
        </authorList>
    </citation>
    <scope>NUCLEOTIDE SEQUENCE [LARGE SCALE GENOMIC DNA]</scope>
    <source>
        <strain evidence="4">BS5-3</strain>
    </source>
</reference>
<evidence type="ECO:0000313" key="3">
    <source>
        <dbReference type="EMBL" id="WZC47945.1"/>
    </source>
</evidence>
<proteinExistence type="predicted"/>
<keyword evidence="4" id="KW-1185">Reference proteome</keyword>
<accession>A0ABZ2V221</accession>
<dbReference type="EMBL" id="CP150951">
    <property type="protein sequence ID" value="WZC47945.1"/>
    <property type="molecule type" value="Genomic_DNA"/>
</dbReference>
<organism evidence="3 4">
    <name type="scientific">Yoonia phaeophyticola</name>
    <dbReference type="NCBI Taxonomy" id="3137369"/>
    <lineage>
        <taxon>Bacteria</taxon>
        <taxon>Pseudomonadati</taxon>
        <taxon>Pseudomonadota</taxon>
        <taxon>Alphaproteobacteria</taxon>
        <taxon>Rhodobacterales</taxon>
        <taxon>Paracoccaceae</taxon>
        <taxon>Yoonia</taxon>
    </lineage>
</organism>
<feature type="domain" description="Peptidase S74" evidence="2">
    <location>
        <begin position="80"/>
        <end position="128"/>
    </location>
</feature>
<gene>
    <name evidence="3" type="ORF">AABB29_13750</name>
</gene>
<evidence type="ECO:0000313" key="4">
    <source>
        <dbReference type="Proteomes" id="UP001440612"/>
    </source>
</evidence>
<feature type="chain" id="PRO_5047275288" evidence="1">
    <location>
        <begin position="23"/>
        <end position="151"/>
    </location>
</feature>
<protein>
    <submittedName>
        <fullName evidence="3">Tail fiber domain-containing protein</fullName>
    </submittedName>
</protein>
<sequence>MRFTTSFLAASALLVTTSASQAGGLSDEIVEAPVEVMEVESPTGSSINGTYVIVGVVAALLLALALREDEEEEEEVIATSDIRLKEDITQIGSTSNGLPLYSFRYIGDTQLYSGVMAQDVLMHTPEAVVMQPNGYLAVNYGMLGIAMEKID</sequence>